<dbReference type="OrthoDB" id="9813056at2"/>
<dbReference type="PANTHER" id="PTHR30537">
    <property type="entry name" value="HTH-TYPE TRANSCRIPTIONAL REGULATOR"/>
    <property type="match status" value="1"/>
</dbReference>
<keyword evidence="2" id="KW-0805">Transcription regulation</keyword>
<evidence type="ECO:0000256" key="3">
    <source>
        <dbReference type="ARBA" id="ARBA00023125"/>
    </source>
</evidence>
<dbReference type="RefSeq" id="WP_105865444.1">
    <property type="nucleotide sequence ID" value="NZ_PUEJ01000015.1"/>
</dbReference>
<protein>
    <submittedName>
        <fullName evidence="6">LysR family transcriptional regulator</fullName>
    </submittedName>
</protein>
<dbReference type="GO" id="GO:0003677">
    <property type="term" value="F:DNA binding"/>
    <property type="evidence" value="ECO:0007669"/>
    <property type="project" value="UniProtKB-KW"/>
</dbReference>
<evidence type="ECO:0000256" key="2">
    <source>
        <dbReference type="ARBA" id="ARBA00023015"/>
    </source>
</evidence>
<keyword evidence="7" id="KW-1185">Reference proteome</keyword>
<dbReference type="SUPFAM" id="SSF53850">
    <property type="entry name" value="Periplasmic binding protein-like II"/>
    <property type="match status" value="1"/>
</dbReference>
<dbReference type="CDD" id="cd08474">
    <property type="entry name" value="PBP2_CrgA_like_5"/>
    <property type="match status" value="1"/>
</dbReference>
<reference evidence="6 7" key="1">
    <citation type="submission" date="2018-02" db="EMBL/GenBank/DDBJ databases">
        <title>Whole genome sequencing of endophytic bacterium.</title>
        <authorList>
            <person name="Eedara R."/>
            <person name="Podile A.R."/>
        </authorList>
    </citation>
    <scope>NUCLEOTIDE SEQUENCE [LARGE SCALE GENOMIC DNA]</scope>
    <source>
        <strain evidence="6 7">RP1T</strain>
    </source>
</reference>
<evidence type="ECO:0000256" key="4">
    <source>
        <dbReference type="ARBA" id="ARBA00023163"/>
    </source>
</evidence>
<keyword evidence="3" id="KW-0238">DNA-binding</keyword>
<name>A0A2S9Q4L1_9HYPH</name>
<dbReference type="PANTHER" id="PTHR30537:SF5">
    <property type="entry name" value="HTH-TYPE TRANSCRIPTIONAL ACTIVATOR TTDR-RELATED"/>
    <property type="match status" value="1"/>
</dbReference>
<dbReference type="InterPro" id="IPR036388">
    <property type="entry name" value="WH-like_DNA-bd_sf"/>
</dbReference>
<feature type="domain" description="HTH lysR-type" evidence="5">
    <location>
        <begin position="3"/>
        <end position="60"/>
    </location>
</feature>
<gene>
    <name evidence="6" type="ORF">C5L14_28545</name>
</gene>
<dbReference type="GO" id="GO:0003700">
    <property type="term" value="F:DNA-binding transcription factor activity"/>
    <property type="evidence" value="ECO:0007669"/>
    <property type="project" value="InterPro"/>
</dbReference>
<evidence type="ECO:0000259" key="5">
    <source>
        <dbReference type="PROSITE" id="PS50931"/>
    </source>
</evidence>
<sequence>MADIFEGISTFIAVAEAGSFRLAAERLGVTRSAVSQGLQRLEDRLGVALVQRTTRSVRLTEAGEQLCQAVGPALSEVNTALRAVQDERGRPTGTLRISVSSIAETFLSGAALTGFLQAYPGIRLDLTVTDEEDDIVRAGFDAGVRLGEVIEQDMIAIAVSGEQRQLAVASPDYLARRGAPQHPRDLLAHDCIGWRARPDLAPYRWEFTENGRDFEIAVEPKVTTNDMATMIRLARAGAGITFGVYDTFRTYLDRGDLVPLLEAFGPPFAGFYLYYPRRQRQPAKLRALVDHLRLWTRHHGIS</sequence>
<dbReference type="InterPro" id="IPR036390">
    <property type="entry name" value="WH_DNA-bd_sf"/>
</dbReference>
<organism evidence="6 7">
    <name type="scientific">Labrys okinawensis</name>
    <dbReference type="NCBI Taxonomy" id="346911"/>
    <lineage>
        <taxon>Bacteria</taxon>
        <taxon>Pseudomonadati</taxon>
        <taxon>Pseudomonadota</taxon>
        <taxon>Alphaproteobacteria</taxon>
        <taxon>Hyphomicrobiales</taxon>
        <taxon>Xanthobacteraceae</taxon>
        <taxon>Labrys</taxon>
    </lineage>
</organism>
<proteinExistence type="inferred from homology"/>
<comment type="similarity">
    <text evidence="1">Belongs to the LysR transcriptional regulatory family.</text>
</comment>
<dbReference type="Pfam" id="PF03466">
    <property type="entry name" value="LysR_substrate"/>
    <property type="match status" value="1"/>
</dbReference>
<dbReference type="InterPro" id="IPR000847">
    <property type="entry name" value="LysR_HTH_N"/>
</dbReference>
<evidence type="ECO:0000313" key="7">
    <source>
        <dbReference type="Proteomes" id="UP000237682"/>
    </source>
</evidence>
<evidence type="ECO:0000313" key="6">
    <source>
        <dbReference type="EMBL" id="PRH84234.1"/>
    </source>
</evidence>
<dbReference type="SUPFAM" id="SSF46785">
    <property type="entry name" value="Winged helix' DNA-binding domain"/>
    <property type="match status" value="1"/>
</dbReference>
<dbReference type="EMBL" id="PUEJ01000015">
    <property type="protein sequence ID" value="PRH84234.1"/>
    <property type="molecule type" value="Genomic_DNA"/>
</dbReference>
<dbReference type="InterPro" id="IPR058163">
    <property type="entry name" value="LysR-type_TF_proteobact-type"/>
</dbReference>
<dbReference type="Proteomes" id="UP000237682">
    <property type="component" value="Unassembled WGS sequence"/>
</dbReference>
<dbReference type="InterPro" id="IPR005119">
    <property type="entry name" value="LysR_subst-bd"/>
</dbReference>
<evidence type="ECO:0000256" key="1">
    <source>
        <dbReference type="ARBA" id="ARBA00009437"/>
    </source>
</evidence>
<dbReference type="Gene3D" id="3.40.190.290">
    <property type="match status" value="1"/>
</dbReference>
<dbReference type="Gene3D" id="1.10.10.10">
    <property type="entry name" value="Winged helix-like DNA-binding domain superfamily/Winged helix DNA-binding domain"/>
    <property type="match status" value="1"/>
</dbReference>
<accession>A0A2S9Q4L1</accession>
<dbReference type="AlphaFoldDB" id="A0A2S9Q4L1"/>
<dbReference type="FunFam" id="1.10.10.10:FF:000001">
    <property type="entry name" value="LysR family transcriptional regulator"/>
    <property type="match status" value="1"/>
</dbReference>
<dbReference type="Pfam" id="PF00126">
    <property type="entry name" value="HTH_1"/>
    <property type="match status" value="1"/>
</dbReference>
<dbReference type="PRINTS" id="PR00039">
    <property type="entry name" value="HTHLYSR"/>
</dbReference>
<keyword evidence="4" id="KW-0804">Transcription</keyword>
<comment type="caution">
    <text evidence="6">The sequence shown here is derived from an EMBL/GenBank/DDBJ whole genome shotgun (WGS) entry which is preliminary data.</text>
</comment>
<dbReference type="PROSITE" id="PS50931">
    <property type="entry name" value="HTH_LYSR"/>
    <property type="match status" value="1"/>
</dbReference>